<evidence type="ECO:0000259" key="1">
    <source>
        <dbReference type="PROSITE" id="PS51186"/>
    </source>
</evidence>
<comment type="caution">
    <text evidence="2">The sequence shown here is derived from an EMBL/GenBank/DDBJ whole genome shotgun (WGS) entry which is preliminary data.</text>
</comment>
<dbReference type="RefSeq" id="WP_110792682.1">
    <property type="nucleotide sequence ID" value="NZ_QJRY01000006.1"/>
</dbReference>
<evidence type="ECO:0000313" key="3">
    <source>
        <dbReference type="Proteomes" id="UP000247536"/>
    </source>
</evidence>
<dbReference type="InterPro" id="IPR000182">
    <property type="entry name" value="GNAT_dom"/>
</dbReference>
<sequence>MTSVHIRDLNGIAEFRQAEALQAEVWGHGDTPDAADLMMVIQAEGGLVAGAFVDGRLAGYVFGFPTRDPNIQHSHRLAVAPGLRGKGLGAELKWYQRDWCLQRGIRHVRWTFDPLRITNARLNLNRLGGRSSTYLVNYYGDMGGINTGLPSDRLLLDWYLDDPKVARRAEGELLDDHSAHRLLVPIDDGSGTHIANAAGAYDLSSLLDLRSRLQDALSQGFHIVGVDGGSYILDK</sequence>
<accession>A0ABX5NNA3</accession>
<dbReference type="PROSITE" id="PS51186">
    <property type="entry name" value="GNAT"/>
    <property type="match status" value="1"/>
</dbReference>
<evidence type="ECO:0000313" key="2">
    <source>
        <dbReference type="EMBL" id="PYB71737.1"/>
    </source>
</evidence>
<dbReference type="PANTHER" id="PTHR41700">
    <property type="entry name" value="GCN5-RELATED N-ACETYLTRANSFERASE"/>
    <property type="match status" value="1"/>
</dbReference>
<dbReference type="InterPro" id="IPR016181">
    <property type="entry name" value="Acyl_CoA_acyltransferase"/>
</dbReference>
<dbReference type="EMBL" id="QJRY01000006">
    <property type="protein sequence ID" value="PYB71737.1"/>
    <property type="molecule type" value="Genomic_DNA"/>
</dbReference>
<dbReference type="InterPro" id="IPR038764">
    <property type="entry name" value="GNAT_N_AcTrfase_prd"/>
</dbReference>
<reference evidence="2 3" key="1">
    <citation type="submission" date="2018-06" db="EMBL/GenBank/DDBJ databases">
        <title>Rhizobium wuzhouense sp. nov., isolated from roots of Oryza officinalis.</title>
        <authorList>
            <person name="Yuan T."/>
        </authorList>
    </citation>
    <scope>NUCLEOTIDE SEQUENCE [LARGE SCALE GENOMIC DNA]</scope>
    <source>
        <strain evidence="2 3">W44</strain>
    </source>
</reference>
<dbReference type="CDD" id="cd04301">
    <property type="entry name" value="NAT_SF"/>
    <property type="match status" value="1"/>
</dbReference>
<organism evidence="2 3">
    <name type="scientific">Rhizobium wuzhouense</name>
    <dbReference type="NCBI Taxonomy" id="1986026"/>
    <lineage>
        <taxon>Bacteria</taxon>
        <taxon>Pseudomonadati</taxon>
        <taxon>Pseudomonadota</taxon>
        <taxon>Alphaproteobacteria</taxon>
        <taxon>Hyphomicrobiales</taxon>
        <taxon>Rhizobiaceae</taxon>
        <taxon>Rhizobium/Agrobacterium group</taxon>
        <taxon>Rhizobium</taxon>
    </lineage>
</organism>
<dbReference type="Proteomes" id="UP000247536">
    <property type="component" value="Unassembled WGS sequence"/>
</dbReference>
<feature type="domain" description="N-acetyltransferase" evidence="1">
    <location>
        <begin position="4"/>
        <end position="161"/>
    </location>
</feature>
<dbReference type="SUPFAM" id="SSF55729">
    <property type="entry name" value="Acyl-CoA N-acyltransferases (Nat)"/>
    <property type="match status" value="1"/>
</dbReference>
<dbReference type="Gene3D" id="3.40.630.30">
    <property type="match status" value="1"/>
</dbReference>
<name>A0ABX5NNA3_9HYPH</name>
<dbReference type="Pfam" id="PF00583">
    <property type="entry name" value="Acetyltransf_1"/>
    <property type="match status" value="1"/>
</dbReference>
<protein>
    <submittedName>
        <fullName evidence="2">GNAT family N-acetyltransferase</fullName>
    </submittedName>
</protein>
<proteinExistence type="predicted"/>
<keyword evidence="3" id="KW-1185">Reference proteome</keyword>
<dbReference type="PANTHER" id="PTHR41700:SF1">
    <property type="entry name" value="N-ACETYLTRANSFERASE DOMAIN-CONTAINING PROTEIN"/>
    <property type="match status" value="1"/>
</dbReference>
<gene>
    <name evidence="2" type="ORF">DMY87_16125</name>
</gene>